<protein>
    <submittedName>
        <fullName evidence="3">T9SS type B sorting domain-containing protein</fullName>
    </submittedName>
</protein>
<dbReference type="SUPFAM" id="SSF49299">
    <property type="entry name" value="PKD domain"/>
    <property type="match status" value="1"/>
</dbReference>
<dbReference type="RefSeq" id="WP_169530496.1">
    <property type="nucleotide sequence ID" value="NZ_JABBGH010000001.1"/>
</dbReference>
<dbReference type="Gene3D" id="2.60.40.10">
    <property type="entry name" value="Immunoglobulins"/>
    <property type="match status" value="2"/>
</dbReference>
<dbReference type="SUPFAM" id="SSF50969">
    <property type="entry name" value="YVTN repeat-like/Quinoprotein amine dehydrogenase"/>
    <property type="match status" value="1"/>
</dbReference>
<evidence type="ECO:0000313" key="3">
    <source>
        <dbReference type="EMBL" id="NML65247.1"/>
    </source>
</evidence>
<dbReference type="Gene3D" id="2.60.40.2700">
    <property type="match status" value="7"/>
</dbReference>
<evidence type="ECO:0000256" key="1">
    <source>
        <dbReference type="SAM" id="MobiDB-lite"/>
    </source>
</evidence>
<keyword evidence="4" id="KW-1185">Reference proteome</keyword>
<dbReference type="Pfam" id="PF18911">
    <property type="entry name" value="PKD_4"/>
    <property type="match status" value="1"/>
</dbReference>
<dbReference type="Proteomes" id="UP000559626">
    <property type="component" value="Unassembled WGS sequence"/>
</dbReference>
<dbReference type="InterPro" id="IPR013783">
    <property type="entry name" value="Ig-like_fold"/>
</dbReference>
<evidence type="ECO:0000259" key="2">
    <source>
        <dbReference type="PROSITE" id="PS50093"/>
    </source>
</evidence>
<proteinExistence type="predicted"/>
<feature type="domain" description="PKD" evidence="2">
    <location>
        <begin position="479"/>
        <end position="511"/>
    </location>
</feature>
<comment type="caution">
    <text evidence="3">The sequence shown here is derived from an EMBL/GenBank/DDBJ whole genome shotgun (WGS) entry which is preliminary data.</text>
</comment>
<dbReference type="InterPro" id="IPR022409">
    <property type="entry name" value="PKD/Chitinase_dom"/>
</dbReference>
<organism evidence="3 4">
    <name type="scientific">Hymenobacter polaris</name>
    <dbReference type="NCBI Taxonomy" id="2682546"/>
    <lineage>
        <taxon>Bacteria</taxon>
        <taxon>Pseudomonadati</taxon>
        <taxon>Bacteroidota</taxon>
        <taxon>Cytophagia</taxon>
        <taxon>Cytophagales</taxon>
        <taxon>Hymenobacteraceae</taxon>
        <taxon>Hymenobacter</taxon>
    </lineage>
</organism>
<accession>A0A7Y0FLW4</accession>
<dbReference type="InterPro" id="IPR026341">
    <property type="entry name" value="T9SS_type_B"/>
</dbReference>
<dbReference type="Pfam" id="PF13585">
    <property type="entry name" value="CHU_C"/>
    <property type="match status" value="1"/>
</dbReference>
<gene>
    <name evidence="3" type="ORF">HHL22_08530</name>
</gene>
<dbReference type="InterPro" id="IPR000601">
    <property type="entry name" value="PKD_dom"/>
</dbReference>
<dbReference type="InterPro" id="IPR035986">
    <property type="entry name" value="PKD_dom_sf"/>
</dbReference>
<reference evidence="3 4" key="1">
    <citation type="submission" date="2020-04" db="EMBL/GenBank/DDBJ databases">
        <title>Hymenobacter polaris sp. nov., isolated from Arctic soil.</title>
        <authorList>
            <person name="Dahal R.H."/>
        </authorList>
    </citation>
    <scope>NUCLEOTIDE SEQUENCE [LARGE SCALE GENOMIC DNA]</scope>
    <source>
        <strain evidence="3 4">RP-2-7</strain>
    </source>
</reference>
<feature type="region of interest" description="Disordered" evidence="1">
    <location>
        <begin position="1"/>
        <end position="24"/>
    </location>
</feature>
<dbReference type="NCBIfam" id="TIGR04131">
    <property type="entry name" value="Bac_Flav_CTERM"/>
    <property type="match status" value="1"/>
</dbReference>
<dbReference type="CDD" id="cd00146">
    <property type="entry name" value="PKD"/>
    <property type="match status" value="1"/>
</dbReference>
<evidence type="ECO:0000313" key="4">
    <source>
        <dbReference type="Proteomes" id="UP000559626"/>
    </source>
</evidence>
<feature type="compositionally biased region" description="Pro residues" evidence="1">
    <location>
        <begin position="9"/>
        <end position="20"/>
    </location>
</feature>
<name>A0A7Y0FLW4_9BACT</name>
<dbReference type="PROSITE" id="PS50093">
    <property type="entry name" value="PKD"/>
    <property type="match status" value="1"/>
</dbReference>
<dbReference type="EMBL" id="JABBGH010000001">
    <property type="protein sequence ID" value="NML65247.1"/>
    <property type="molecule type" value="Genomic_DNA"/>
</dbReference>
<dbReference type="SMART" id="SM00089">
    <property type="entry name" value="PKD"/>
    <property type="match status" value="1"/>
</dbReference>
<dbReference type="InterPro" id="IPR011044">
    <property type="entry name" value="Quino_amine_DH_bsu"/>
</dbReference>
<sequence length="1635" mass="167055">MPAALLYPSPTPSTPRPCPRPARTGRRPAAGWLLALLLLLLSGAATTALGQTAPPECSQDEKFANTWYFGYKAGLDFNQATDSIPPKVLTDGQMTAPFGSGVMSDGNGKILFYSNGDTIWNGNHTVMTNGTGMGGSRLVTDGPLPIRLPGSPPPTTPGAATRYLIFTQDAAGGPKGLSWSEIDIPAGGANNNGTVVAATKNTVLTQGTTEKMTAVFHKNGCDIWVIVHGWGTAKSGTANRGDAFLAYRVRLVSGAGLGPVLIDAPVISAVGSLHAASVSPMGYRGQMKVTPDGQRLAVARYSEVLGDSSSTVELFNFDTSTGQVSANPQVPYIVDHGEGKYYGVDFSAGSKLYATVMNPPKLLQFDISGQGPVNKQSLPLKQTTPVNLGSLQTAPDGKIYVARENQPALGFITYPDSVGAKARYADDSLTLQLSGRRSGLGLVNFNQSSLLRVGPSAEITGCRQISFKAPPIDFDNKIYSWKFGDGATSSEQNPVHVYATPGIYTVTLRISTDCFCRESSGSILVPDLPQPGSIGSTQTLCSGTPPAALTSTVSASGNAGLPLVYQWQTSTDNTTFTDIGGATSASYTPPSSLPVGTTYFRRRAQLLLPNQSGPYCTPSFTAAVAITVLPTLGPGSIGTDQNVCAGATPAPLTSTAAATGGSGTFAYQWESSVDNTTWTAVTGATSDTYAPGALSATTYFRRRASSGPCSAVSNSVALTVLPALAAGTVAASQSLCGSGTPSPLTSVAPATGGTGAIAYQWESSTDNATWAAIGGATGADYAPGALSATTYFRRRASSSSTCAPVYANVITISVSPALVAGTVGADQTLCPGATPSPLTETQGASGGQGLLAYQWESSPDNATWTAIAGATNFGYAPGPLTATTYYRRRVTSGSCNPAYSPVVTLTVLPALGPGSIGTDQNVCAGATPAPLTSTSGASGGTGTYSYQWEASPDNITFTAIAGATGATYAPGPLTATTYFRRQVASGGCTTAPTNTVTLTVLPALAAGTIAATQTICANSAPSPLTSVTPATGGTGAIAYQWEFSPDNNAWGAIGGATDVGYAPGALAATTYFRRRASTSNACAPAYSNVITISVPPGVTAGTVGPDQTLCPGATPAQLIETQGPGSGTGTYSYQWEASPDNATWTAIAGATGNTYAPGPVTTTTYFRRRVTSGPCGVAYSNTVTLTVLPALTGGSIAADQAICVGATPSPLNSTSGAGGGTGSYRYQWESAVSGGPFTAIAGATGASYAPGPLTVTTAFRRRVDSGTGSCSAAISNVVTVTVTAPVTPTVSLATPPQQCAGTPLIFTPVVTNVGPAPTFQWFVNNTAVASGPTFTSSTVATGDQVRVEVTPTVGFCVTTSAAVTATVTVTRTPQRSPTLAITLQPAAPVCPGEPLTFSVGTVTDAGPAPTYQWQVNGADVAGATGPVFTSTTLRDGQTVTLRLRTTDACGQPTAGVSGGIVVRQLPPVVVSAGPDKEILLGSSVVLEGTADGTYPVTWTPALGLTFPTNNPLRPVVTPTVTTTYTITGGSGGCASSDQVTITVRPGIRIPNAFTPNGDGRDDTWQIEFIEQYPENTVSVFNRWGNRIFSAENYSRANEWRGDINGQPAPVGTYYYVVVTKGPLGRSYSGSLTVLY</sequence>